<dbReference type="SMART" id="SM00267">
    <property type="entry name" value="GGDEF"/>
    <property type="match status" value="1"/>
</dbReference>
<dbReference type="PANTHER" id="PTHR45138:SF9">
    <property type="entry name" value="DIGUANYLATE CYCLASE DGCM-RELATED"/>
    <property type="match status" value="1"/>
</dbReference>
<dbReference type="SUPFAM" id="SSF55073">
    <property type="entry name" value="Nucleotide cyclase"/>
    <property type="match status" value="1"/>
</dbReference>
<dbReference type="Pfam" id="PF00990">
    <property type="entry name" value="GGDEF"/>
    <property type="match status" value="1"/>
</dbReference>
<dbReference type="Gene3D" id="3.30.70.270">
    <property type="match status" value="1"/>
</dbReference>
<evidence type="ECO:0000313" key="2">
    <source>
        <dbReference type="EMBL" id="GAA3629202.1"/>
    </source>
</evidence>
<gene>
    <name evidence="2" type="ORF">GCM10022223_53440</name>
</gene>
<evidence type="ECO:0000259" key="1">
    <source>
        <dbReference type="PROSITE" id="PS50887"/>
    </source>
</evidence>
<proteinExistence type="predicted"/>
<sequence>MDAEARLTDEKPLTEPITSFDVACRQVTSYLKQAIPMGIWLVSRYDGENQIYLTVNDSFYGTRPGLSMPWSQTLCRHMLEHRTSRVTPDLESVPDQEPVSGRKQYQVNAYAGVPIQRDDGHLFGSLCGLNPSPMGEDLRGQEPLLRLLGGLLGCVAELDLNRTDLQRRLQTTQTASETDELTGLANRRGWQRILNVEEERYRRLGEPGAIMYLDIDDLKIINDSLGHEAGDEHLRRAAKTMREAARGTDVVARLGGDEFCLLMVGLTQQQVIDASARIQSALAGAGVSASIGQAVFSSATTFTDVCALADQRMYAQKSERKASPA</sequence>
<name>A0ABP7ACA7_9ACTN</name>
<organism evidence="2 3">
    <name type="scientific">Kineosporia mesophila</name>
    <dbReference type="NCBI Taxonomy" id="566012"/>
    <lineage>
        <taxon>Bacteria</taxon>
        <taxon>Bacillati</taxon>
        <taxon>Actinomycetota</taxon>
        <taxon>Actinomycetes</taxon>
        <taxon>Kineosporiales</taxon>
        <taxon>Kineosporiaceae</taxon>
        <taxon>Kineosporia</taxon>
    </lineage>
</organism>
<protein>
    <submittedName>
        <fullName evidence="2">Histidine kinase</fullName>
    </submittedName>
</protein>
<dbReference type="Proteomes" id="UP001501074">
    <property type="component" value="Unassembled WGS sequence"/>
</dbReference>
<dbReference type="Gene3D" id="3.30.450.40">
    <property type="match status" value="1"/>
</dbReference>
<dbReference type="PROSITE" id="PS50887">
    <property type="entry name" value="GGDEF"/>
    <property type="match status" value="1"/>
</dbReference>
<reference evidence="3" key="1">
    <citation type="journal article" date="2019" name="Int. J. Syst. Evol. Microbiol.">
        <title>The Global Catalogue of Microorganisms (GCM) 10K type strain sequencing project: providing services to taxonomists for standard genome sequencing and annotation.</title>
        <authorList>
            <consortium name="The Broad Institute Genomics Platform"/>
            <consortium name="The Broad Institute Genome Sequencing Center for Infectious Disease"/>
            <person name="Wu L."/>
            <person name="Ma J."/>
        </authorList>
    </citation>
    <scope>NUCLEOTIDE SEQUENCE [LARGE SCALE GENOMIC DNA]</scope>
    <source>
        <strain evidence="3">JCM 16902</strain>
    </source>
</reference>
<comment type="caution">
    <text evidence="2">The sequence shown here is derived from an EMBL/GenBank/DDBJ whole genome shotgun (WGS) entry which is preliminary data.</text>
</comment>
<dbReference type="InterPro" id="IPR029016">
    <property type="entry name" value="GAF-like_dom_sf"/>
</dbReference>
<dbReference type="GO" id="GO:0016301">
    <property type="term" value="F:kinase activity"/>
    <property type="evidence" value="ECO:0007669"/>
    <property type="project" value="UniProtKB-KW"/>
</dbReference>
<dbReference type="EMBL" id="BAAAZO010000010">
    <property type="protein sequence ID" value="GAA3629202.1"/>
    <property type="molecule type" value="Genomic_DNA"/>
</dbReference>
<dbReference type="InterPro" id="IPR050469">
    <property type="entry name" value="Diguanylate_Cyclase"/>
</dbReference>
<dbReference type="CDD" id="cd01949">
    <property type="entry name" value="GGDEF"/>
    <property type="match status" value="1"/>
</dbReference>
<dbReference type="InterPro" id="IPR043128">
    <property type="entry name" value="Rev_trsase/Diguanyl_cyclase"/>
</dbReference>
<dbReference type="InterPro" id="IPR029787">
    <property type="entry name" value="Nucleotide_cyclase"/>
</dbReference>
<dbReference type="RefSeq" id="WP_231484422.1">
    <property type="nucleotide sequence ID" value="NZ_BAAAZO010000010.1"/>
</dbReference>
<dbReference type="SMART" id="SM00065">
    <property type="entry name" value="GAF"/>
    <property type="match status" value="1"/>
</dbReference>
<dbReference type="PANTHER" id="PTHR45138">
    <property type="entry name" value="REGULATORY COMPONENTS OF SENSORY TRANSDUCTION SYSTEM"/>
    <property type="match status" value="1"/>
</dbReference>
<dbReference type="NCBIfam" id="TIGR00254">
    <property type="entry name" value="GGDEF"/>
    <property type="match status" value="1"/>
</dbReference>
<dbReference type="InterPro" id="IPR003018">
    <property type="entry name" value="GAF"/>
</dbReference>
<dbReference type="Pfam" id="PF01590">
    <property type="entry name" value="GAF"/>
    <property type="match status" value="1"/>
</dbReference>
<keyword evidence="2" id="KW-0808">Transferase</keyword>
<evidence type="ECO:0000313" key="3">
    <source>
        <dbReference type="Proteomes" id="UP001501074"/>
    </source>
</evidence>
<dbReference type="InterPro" id="IPR000160">
    <property type="entry name" value="GGDEF_dom"/>
</dbReference>
<keyword evidence="2" id="KW-0418">Kinase</keyword>
<accession>A0ABP7ACA7</accession>
<keyword evidence="3" id="KW-1185">Reference proteome</keyword>
<feature type="domain" description="GGDEF" evidence="1">
    <location>
        <begin position="206"/>
        <end position="325"/>
    </location>
</feature>
<dbReference type="SUPFAM" id="SSF55781">
    <property type="entry name" value="GAF domain-like"/>
    <property type="match status" value="1"/>
</dbReference>